<dbReference type="RefSeq" id="XP_002287428.1">
    <property type="nucleotide sequence ID" value="XM_002287392.1"/>
</dbReference>
<evidence type="ECO:0000256" key="4">
    <source>
        <dbReference type="SAM" id="Phobius"/>
    </source>
</evidence>
<dbReference type="EMBL" id="CM000639">
    <property type="protein sequence ID" value="EED94871.1"/>
    <property type="molecule type" value="Genomic_DNA"/>
</dbReference>
<evidence type="ECO:0000313" key="6">
    <source>
        <dbReference type="EMBL" id="EED94871.1"/>
    </source>
</evidence>
<keyword evidence="4" id="KW-0472">Membrane</keyword>
<feature type="region of interest" description="Disordered" evidence="3">
    <location>
        <begin position="1"/>
        <end position="57"/>
    </location>
</feature>
<dbReference type="OMA" id="CVIARKF"/>
<dbReference type="STRING" id="35128.B8BV41"/>
<feature type="compositionally biased region" description="Acidic residues" evidence="3">
    <location>
        <begin position="9"/>
        <end position="19"/>
    </location>
</feature>
<sequence length="322" mass="35892">MNDLQPQNDEQDDAFDEYSDQGAEMADDVQRFNQGTDLDDGGASASGAEDNTATASSEHAIVTCSTSAGPLVMHFHKDWSPNGFERATSLFEKGYYDRSHFFRVVPHFLVQFGIGYNQPQEITEFADASIRDDPKRVDLMPFKEGYVSFAGSGPNSRTSQLFIAYDRAQSLGNSPWETPFGEVVEGTIDTVREFYSEYGDMPPWGKGPQQGPIRNRGSSYIETDFPKLDKFDTCQVKRVASLAVTMEVDHDVPHPKKQEVKSAEVKEQPLKKEARNVRVVDATAEKQEIPALLLMVLLAVVVLVILGVGFAKRRKRKVEKSV</sequence>
<evidence type="ECO:0000259" key="5">
    <source>
        <dbReference type="PROSITE" id="PS50072"/>
    </source>
</evidence>
<dbReference type="GO" id="GO:0071013">
    <property type="term" value="C:catalytic step 2 spliceosome"/>
    <property type="evidence" value="ECO:0000318"/>
    <property type="project" value="GO_Central"/>
</dbReference>
<dbReference type="InterPro" id="IPR002130">
    <property type="entry name" value="Cyclophilin-type_PPIase_dom"/>
</dbReference>
<dbReference type="PANTHER" id="PTHR45625:SF6">
    <property type="entry name" value="SPLICEOSOME-ASSOCIATED PROTEIN CWC27 HOMOLOG"/>
    <property type="match status" value="1"/>
</dbReference>
<feature type="domain" description="PPIase cyclophilin-type" evidence="5">
    <location>
        <begin position="61"/>
        <end position="194"/>
    </location>
</feature>
<keyword evidence="7" id="KW-1185">Reference proteome</keyword>
<dbReference type="GO" id="GO:0003755">
    <property type="term" value="F:peptidyl-prolyl cis-trans isomerase activity"/>
    <property type="evidence" value="ECO:0007669"/>
    <property type="project" value="InterPro"/>
</dbReference>
<dbReference type="PANTHER" id="PTHR45625">
    <property type="entry name" value="PEPTIDYL-PROLYL CIS-TRANS ISOMERASE-RELATED"/>
    <property type="match status" value="1"/>
</dbReference>
<dbReference type="GeneID" id="7446685"/>
<comment type="subcellular location">
    <subcellularLocation>
        <location evidence="1">Nucleus</location>
    </subcellularLocation>
</comment>
<dbReference type="PRINTS" id="PR00153">
    <property type="entry name" value="CSAPPISMRASE"/>
</dbReference>
<dbReference type="InterPro" id="IPR044666">
    <property type="entry name" value="Cyclophilin_A-like"/>
</dbReference>
<accession>B8BV41</accession>
<dbReference type="KEGG" id="tps:THAPSDRAFT_2702"/>
<dbReference type="PROSITE" id="PS50072">
    <property type="entry name" value="CSA_PPIASE_2"/>
    <property type="match status" value="1"/>
</dbReference>
<dbReference type="PaxDb" id="35128-Thaps2702"/>
<evidence type="ECO:0000256" key="1">
    <source>
        <dbReference type="ARBA" id="ARBA00004123"/>
    </source>
</evidence>
<name>B8BV41_THAPS</name>
<organism evidence="6 7">
    <name type="scientific">Thalassiosira pseudonana</name>
    <name type="common">Marine diatom</name>
    <name type="synonym">Cyclotella nana</name>
    <dbReference type="NCBI Taxonomy" id="35128"/>
    <lineage>
        <taxon>Eukaryota</taxon>
        <taxon>Sar</taxon>
        <taxon>Stramenopiles</taxon>
        <taxon>Ochrophyta</taxon>
        <taxon>Bacillariophyta</taxon>
        <taxon>Coscinodiscophyceae</taxon>
        <taxon>Thalassiosirophycidae</taxon>
        <taxon>Thalassiosirales</taxon>
        <taxon>Thalassiosiraceae</taxon>
        <taxon>Thalassiosira</taxon>
    </lineage>
</organism>
<feature type="transmembrane region" description="Helical" evidence="4">
    <location>
        <begin position="291"/>
        <end position="311"/>
    </location>
</feature>
<reference evidence="6 7" key="1">
    <citation type="journal article" date="2004" name="Science">
        <title>The genome of the diatom Thalassiosira pseudonana: ecology, evolution, and metabolism.</title>
        <authorList>
            <person name="Armbrust E.V."/>
            <person name="Berges J.A."/>
            <person name="Bowler C."/>
            <person name="Green B.R."/>
            <person name="Martinez D."/>
            <person name="Putnam N.H."/>
            <person name="Zhou S."/>
            <person name="Allen A.E."/>
            <person name="Apt K.E."/>
            <person name="Bechner M."/>
            <person name="Brzezinski M.A."/>
            <person name="Chaal B.K."/>
            <person name="Chiovitti A."/>
            <person name="Davis A.K."/>
            <person name="Demarest M.S."/>
            <person name="Detter J.C."/>
            <person name="Glavina T."/>
            <person name="Goodstein D."/>
            <person name="Hadi M.Z."/>
            <person name="Hellsten U."/>
            <person name="Hildebrand M."/>
            <person name="Jenkins B.D."/>
            <person name="Jurka J."/>
            <person name="Kapitonov V.V."/>
            <person name="Kroger N."/>
            <person name="Lau W.W."/>
            <person name="Lane T.W."/>
            <person name="Larimer F.W."/>
            <person name="Lippmeier J.C."/>
            <person name="Lucas S."/>
            <person name="Medina M."/>
            <person name="Montsant A."/>
            <person name="Obornik M."/>
            <person name="Parker M.S."/>
            <person name="Palenik B."/>
            <person name="Pazour G.J."/>
            <person name="Richardson P.M."/>
            <person name="Rynearson T.A."/>
            <person name="Saito M.A."/>
            <person name="Schwartz D.C."/>
            <person name="Thamatrakoln K."/>
            <person name="Valentin K."/>
            <person name="Vardi A."/>
            <person name="Wilkerson F.P."/>
            <person name="Rokhsar D.S."/>
        </authorList>
    </citation>
    <scope>NUCLEOTIDE SEQUENCE [LARGE SCALE GENOMIC DNA]</scope>
    <source>
        <strain evidence="6 7">CCMP1335</strain>
    </source>
</reference>
<keyword evidence="4" id="KW-0812">Transmembrane</keyword>
<dbReference type="Gene3D" id="2.40.100.10">
    <property type="entry name" value="Cyclophilin-like"/>
    <property type="match status" value="1"/>
</dbReference>
<dbReference type="HOGENOM" id="CLU_864630_0_0_1"/>
<proteinExistence type="predicted"/>
<evidence type="ECO:0000256" key="2">
    <source>
        <dbReference type="ARBA" id="ARBA00023242"/>
    </source>
</evidence>
<keyword evidence="4" id="KW-1133">Transmembrane helix</keyword>
<dbReference type="AlphaFoldDB" id="B8BV41"/>
<evidence type="ECO:0000256" key="3">
    <source>
        <dbReference type="SAM" id="MobiDB-lite"/>
    </source>
</evidence>
<dbReference type="InParanoid" id="B8BV41"/>
<keyword evidence="2" id="KW-0539">Nucleus</keyword>
<dbReference type="eggNOG" id="ENOG502SF18">
    <property type="taxonomic scope" value="Eukaryota"/>
</dbReference>
<dbReference type="GO" id="GO:0006457">
    <property type="term" value="P:protein folding"/>
    <property type="evidence" value="ECO:0000318"/>
    <property type="project" value="GO_Central"/>
</dbReference>
<dbReference type="InterPro" id="IPR029000">
    <property type="entry name" value="Cyclophilin-like_dom_sf"/>
</dbReference>
<gene>
    <name evidence="6" type="ORF">THAPSDRAFT_2702</name>
</gene>
<evidence type="ECO:0000313" key="7">
    <source>
        <dbReference type="Proteomes" id="UP000001449"/>
    </source>
</evidence>
<dbReference type="SUPFAM" id="SSF50891">
    <property type="entry name" value="Cyclophilin-like"/>
    <property type="match status" value="1"/>
</dbReference>
<dbReference type="Pfam" id="PF00160">
    <property type="entry name" value="Pro_isomerase"/>
    <property type="match status" value="1"/>
</dbReference>
<dbReference type="Proteomes" id="UP000001449">
    <property type="component" value="Chromosome 2"/>
</dbReference>
<protein>
    <recommendedName>
        <fullName evidence="5">PPIase cyclophilin-type domain-containing protein</fullName>
    </recommendedName>
</protein>
<reference evidence="6 7" key="2">
    <citation type="journal article" date="2008" name="Nature">
        <title>The Phaeodactylum genome reveals the evolutionary history of diatom genomes.</title>
        <authorList>
            <person name="Bowler C."/>
            <person name="Allen A.E."/>
            <person name="Badger J.H."/>
            <person name="Grimwood J."/>
            <person name="Jabbari K."/>
            <person name="Kuo A."/>
            <person name="Maheswari U."/>
            <person name="Martens C."/>
            <person name="Maumus F."/>
            <person name="Otillar R.P."/>
            <person name="Rayko E."/>
            <person name="Salamov A."/>
            <person name="Vandepoele K."/>
            <person name="Beszteri B."/>
            <person name="Gruber A."/>
            <person name="Heijde M."/>
            <person name="Katinka M."/>
            <person name="Mock T."/>
            <person name="Valentin K."/>
            <person name="Verret F."/>
            <person name="Berges J.A."/>
            <person name="Brownlee C."/>
            <person name="Cadoret J.P."/>
            <person name="Chiovitti A."/>
            <person name="Choi C.J."/>
            <person name="Coesel S."/>
            <person name="De Martino A."/>
            <person name="Detter J.C."/>
            <person name="Durkin C."/>
            <person name="Falciatore A."/>
            <person name="Fournet J."/>
            <person name="Haruta M."/>
            <person name="Huysman M.J."/>
            <person name="Jenkins B.D."/>
            <person name="Jiroutova K."/>
            <person name="Jorgensen R.E."/>
            <person name="Joubert Y."/>
            <person name="Kaplan A."/>
            <person name="Kroger N."/>
            <person name="Kroth P.G."/>
            <person name="La Roche J."/>
            <person name="Lindquist E."/>
            <person name="Lommer M."/>
            <person name="Martin-Jezequel V."/>
            <person name="Lopez P.J."/>
            <person name="Lucas S."/>
            <person name="Mangogna M."/>
            <person name="McGinnis K."/>
            <person name="Medlin L.K."/>
            <person name="Montsant A."/>
            <person name="Oudot-Le Secq M.P."/>
            <person name="Napoli C."/>
            <person name="Obornik M."/>
            <person name="Parker M.S."/>
            <person name="Petit J.L."/>
            <person name="Porcel B.M."/>
            <person name="Poulsen N."/>
            <person name="Robison M."/>
            <person name="Rychlewski L."/>
            <person name="Rynearson T.A."/>
            <person name="Schmutz J."/>
            <person name="Shapiro H."/>
            <person name="Siaut M."/>
            <person name="Stanley M."/>
            <person name="Sussman M.R."/>
            <person name="Taylor A.R."/>
            <person name="Vardi A."/>
            <person name="von Dassow P."/>
            <person name="Vyverman W."/>
            <person name="Willis A."/>
            <person name="Wyrwicz L.S."/>
            <person name="Rokhsar D.S."/>
            <person name="Weissenbach J."/>
            <person name="Armbrust E.V."/>
            <person name="Green B.R."/>
            <person name="Van de Peer Y."/>
            <person name="Grigoriev I.V."/>
        </authorList>
    </citation>
    <scope>NUCLEOTIDE SEQUENCE [LARGE SCALE GENOMIC DNA]</scope>
    <source>
        <strain evidence="6 7">CCMP1335</strain>
    </source>
</reference>